<dbReference type="EMBL" id="JAZDUA010000015">
    <property type="protein sequence ID" value="KAK7873244.1"/>
    <property type="molecule type" value="Genomic_DNA"/>
</dbReference>
<organism evidence="3 4">
    <name type="scientific">Gryllus longicercus</name>
    <dbReference type="NCBI Taxonomy" id="2509291"/>
    <lineage>
        <taxon>Eukaryota</taxon>
        <taxon>Metazoa</taxon>
        <taxon>Ecdysozoa</taxon>
        <taxon>Arthropoda</taxon>
        <taxon>Hexapoda</taxon>
        <taxon>Insecta</taxon>
        <taxon>Pterygota</taxon>
        <taxon>Neoptera</taxon>
        <taxon>Polyneoptera</taxon>
        <taxon>Orthoptera</taxon>
        <taxon>Ensifera</taxon>
        <taxon>Gryllidea</taxon>
        <taxon>Grylloidea</taxon>
        <taxon>Gryllidae</taxon>
        <taxon>Gryllinae</taxon>
        <taxon>Gryllus</taxon>
    </lineage>
</organism>
<feature type="compositionally biased region" description="Basic and acidic residues" evidence="1">
    <location>
        <begin position="715"/>
        <end position="727"/>
    </location>
</feature>
<dbReference type="InterPro" id="IPR035899">
    <property type="entry name" value="DBL_dom_sf"/>
</dbReference>
<feature type="region of interest" description="Disordered" evidence="1">
    <location>
        <begin position="438"/>
        <end position="522"/>
    </location>
</feature>
<dbReference type="SUPFAM" id="SSF48065">
    <property type="entry name" value="DBL homology domain (DH-domain)"/>
    <property type="match status" value="1"/>
</dbReference>
<name>A0AAN9VX55_9ORTH</name>
<dbReference type="InterPro" id="IPR011993">
    <property type="entry name" value="PH-like_dom_sf"/>
</dbReference>
<dbReference type="Pfam" id="PF00621">
    <property type="entry name" value="RhoGEF"/>
    <property type="match status" value="1"/>
</dbReference>
<feature type="region of interest" description="Disordered" evidence="1">
    <location>
        <begin position="539"/>
        <end position="563"/>
    </location>
</feature>
<comment type="caution">
    <text evidence="3">The sequence shown here is derived from an EMBL/GenBank/DDBJ whole genome shotgun (WGS) entry which is preliminary data.</text>
</comment>
<dbReference type="AlphaFoldDB" id="A0AAN9VX55"/>
<feature type="region of interest" description="Disordered" evidence="1">
    <location>
        <begin position="301"/>
        <end position="321"/>
    </location>
</feature>
<dbReference type="GO" id="GO:0005085">
    <property type="term" value="F:guanyl-nucleotide exchange factor activity"/>
    <property type="evidence" value="ECO:0007669"/>
    <property type="project" value="InterPro"/>
</dbReference>
<dbReference type="Gene3D" id="1.20.900.10">
    <property type="entry name" value="Dbl homology (DH) domain"/>
    <property type="match status" value="1"/>
</dbReference>
<dbReference type="InterPro" id="IPR000219">
    <property type="entry name" value="DH_dom"/>
</dbReference>
<dbReference type="SUPFAM" id="SSF50729">
    <property type="entry name" value="PH domain-like"/>
    <property type="match status" value="1"/>
</dbReference>
<feature type="compositionally biased region" description="Polar residues" evidence="1">
    <location>
        <begin position="920"/>
        <end position="933"/>
    </location>
</feature>
<dbReference type="Gene3D" id="2.30.29.30">
    <property type="entry name" value="Pleckstrin-homology domain (PH domain)/Phosphotyrosine-binding domain (PTB)"/>
    <property type="match status" value="1"/>
</dbReference>
<feature type="region of interest" description="Disordered" evidence="1">
    <location>
        <begin position="784"/>
        <end position="933"/>
    </location>
</feature>
<evidence type="ECO:0000256" key="1">
    <source>
        <dbReference type="SAM" id="MobiDB-lite"/>
    </source>
</evidence>
<proteinExistence type="predicted"/>
<feature type="compositionally biased region" description="Acidic residues" evidence="1">
    <location>
        <begin position="653"/>
        <end position="666"/>
    </location>
</feature>
<evidence type="ECO:0000313" key="3">
    <source>
        <dbReference type="EMBL" id="KAK7873244.1"/>
    </source>
</evidence>
<dbReference type="GO" id="GO:0005634">
    <property type="term" value="C:nucleus"/>
    <property type="evidence" value="ECO:0007669"/>
    <property type="project" value="TreeGrafter"/>
</dbReference>
<feature type="compositionally biased region" description="Polar residues" evidence="1">
    <location>
        <begin position="625"/>
        <end position="634"/>
    </location>
</feature>
<sequence>MNREDARRRAVYQLLHKEQHFSQAMHFGVGRFLLPMADRKDLISTNDHQTLFQNAEELLRLSEDILEQTVGEEGEQIGHCLGRTYLKKISVLTNAYRRYFLGLKKADCLLVAKTRNTEFMRHLVEPPVPRKRPDLTAFLHKPLEHYRDILKLLQTILHYTKVADDDYSALSRVVHELQVTYRDVMAGAGLMEPEAEGRPLLSMQDLESRLVFTRCKPFVLNSPGRQWIFGGDLSRVEGRAVRPFWALLFTDLLLFAKVSRDRVLFITEEPLSLLAVTQAFFNIRKRANEFRLLMDGGPEGTDSPAAGGCGPELPLSRNPKKGVRRRTISLRAPTAELKAVWQNLIQRQIIYLNTARGGTPASSPLDSPDQPTTLSVATLDSISLRRQTPQMQEAKSMKSLNNSQRHLDELIEHKCRQLGKSGASKGSALHLAQWMRGQLGGSTGPLTPDEEPEPEVWSPETLRRRSEQLQILGVGTLMPNRNESRCEEIELSDTERSNSRSTERSRSHSTSDSQVTVRSGGPEQPIAVCRKCHKTCLANNTLSPQTSNPTDNDMNTLEDDDNDLDDKWGPLMLMGLSALSSTVGLGRHLSSDPFSPTEVPMISVLPPTPDTMPRSSSFQWDDTDVSTNVPTGSGSCPPVDTVFPTIPEQTTLQDEDEESCDNEDQEPPYKSLTSASGLKRFGTLTSLEMLEGEEEQAAEDSSNSDEGDEWDSDTEDKPNESPEEQRDAPPQLEAVTQSLRGWTARAGSFVAEKMALFERLGEDSRAAAFLDRYLRPAAEPQLTHVLASSLPDPATTSSDDCETSAATSDDVWGTPTSGGDMDDISFPSPESAVASQQESPAVSPTSACAGDEETELMMDELLATPPLTTSTRGFPPRRRLEPLLEEEDTDISPSSTPVEQEETPSPEQGSGVGGAADISAVSSSVPTNRQSPGFFNRLRLCKNQGDPHKTKGNKLLGFLSNKKSEEDGSGVIGSKALFRIFGRHHVDDIPTSLPPQLTPCRTNERQLDKRFWRQLRRRRGEGNISSPAQIPA</sequence>
<evidence type="ECO:0000313" key="4">
    <source>
        <dbReference type="Proteomes" id="UP001378592"/>
    </source>
</evidence>
<feature type="region of interest" description="Disordered" evidence="1">
    <location>
        <begin position="625"/>
        <end position="644"/>
    </location>
</feature>
<feature type="compositionally biased region" description="Basic and acidic residues" evidence="1">
    <location>
        <begin position="482"/>
        <end position="506"/>
    </location>
</feature>
<dbReference type="GO" id="GO:0005886">
    <property type="term" value="C:plasma membrane"/>
    <property type="evidence" value="ECO:0007669"/>
    <property type="project" value="TreeGrafter"/>
</dbReference>
<gene>
    <name evidence="3" type="ORF">R5R35_011321</name>
</gene>
<evidence type="ECO:0000259" key="2">
    <source>
        <dbReference type="PROSITE" id="PS50010"/>
    </source>
</evidence>
<dbReference type="SMART" id="SM00325">
    <property type="entry name" value="RhoGEF"/>
    <property type="match status" value="1"/>
</dbReference>
<keyword evidence="4" id="KW-1185">Reference proteome</keyword>
<feature type="compositionally biased region" description="Polar residues" evidence="1">
    <location>
        <begin position="539"/>
        <end position="549"/>
    </location>
</feature>
<feature type="region of interest" description="Disordered" evidence="1">
    <location>
        <begin position="651"/>
        <end position="677"/>
    </location>
</feature>
<protein>
    <recommendedName>
        <fullName evidence="2">DH domain-containing protein</fullName>
    </recommendedName>
</protein>
<dbReference type="PANTHER" id="PTHR46848">
    <property type="entry name" value="REGULATOR OF G-PROTEIN SIGNALING 3"/>
    <property type="match status" value="1"/>
</dbReference>
<feature type="region of interest" description="Disordered" evidence="1">
    <location>
        <begin position="692"/>
        <end position="739"/>
    </location>
</feature>
<accession>A0AAN9VX55</accession>
<reference evidence="3 4" key="1">
    <citation type="submission" date="2024-03" db="EMBL/GenBank/DDBJ databases">
        <title>The genome assembly and annotation of the cricket Gryllus longicercus Weissman &amp; Gray.</title>
        <authorList>
            <person name="Szrajer S."/>
            <person name="Gray D."/>
            <person name="Ylla G."/>
        </authorList>
    </citation>
    <scope>NUCLEOTIDE SEQUENCE [LARGE SCALE GENOMIC DNA]</scope>
    <source>
        <strain evidence="3">DAG 2021-001</strain>
        <tissue evidence="3">Whole body minus gut</tissue>
    </source>
</reference>
<feature type="domain" description="DH" evidence="2">
    <location>
        <begin position="6"/>
        <end position="187"/>
    </location>
</feature>
<dbReference type="PROSITE" id="PS50010">
    <property type="entry name" value="DH_2"/>
    <property type="match status" value="1"/>
</dbReference>
<feature type="compositionally biased region" description="Acidic residues" evidence="1">
    <location>
        <begin position="692"/>
        <end position="714"/>
    </location>
</feature>
<dbReference type="PANTHER" id="PTHR46848:SF1">
    <property type="entry name" value="REGULATOR OF G-PROTEIN SIGNALING 3"/>
    <property type="match status" value="1"/>
</dbReference>
<dbReference type="Proteomes" id="UP001378592">
    <property type="component" value="Unassembled WGS sequence"/>
</dbReference>
<feature type="compositionally biased region" description="Polar residues" evidence="1">
    <location>
        <begin position="833"/>
        <end position="846"/>
    </location>
</feature>